<accession>A0A4V1NVC8</accession>
<dbReference type="EMBL" id="SDMK01000002">
    <property type="protein sequence ID" value="RXS95320.1"/>
    <property type="molecule type" value="Genomic_DNA"/>
</dbReference>
<gene>
    <name evidence="1" type="ORF">ESZ00_12090</name>
</gene>
<organism evidence="1 2">
    <name type="scientific">Silvibacterium dinghuense</name>
    <dbReference type="NCBI Taxonomy" id="1560006"/>
    <lineage>
        <taxon>Bacteria</taxon>
        <taxon>Pseudomonadati</taxon>
        <taxon>Acidobacteriota</taxon>
        <taxon>Terriglobia</taxon>
        <taxon>Terriglobales</taxon>
        <taxon>Acidobacteriaceae</taxon>
        <taxon>Silvibacterium</taxon>
    </lineage>
</organism>
<dbReference type="Pfam" id="PF07394">
    <property type="entry name" value="DUF1501"/>
    <property type="match status" value="1"/>
</dbReference>
<reference evidence="1 2" key="1">
    <citation type="journal article" date="2016" name="Int. J. Syst. Evol. Microbiol.">
        <title>Acidipila dinghuensis sp. nov., an acidobacterium isolated from forest soil.</title>
        <authorList>
            <person name="Jiang Y.W."/>
            <person name="Wang J."/>
            <person name="Chen M.H."/>
            <person name="Lv Y.Y."/>
            <person name="Qiu L.H."/>
        </authorList>
    </citation>
    <scope>NUCLEOTIDE SEQUENCE [LARGE SCALE GENOMIC DNA]</scope>
    <source>
        <strain evidence="1 2">DHOF10</strain>
    </source>
</reference>
<keyword evidence="2" id="KW-1185">Reference proteome</keyword>
<proteinExistence type="predicted"/>
<dbReference type="PANTHER" id="PTHR43737:SF1">
    <property type="entry name" value="DUF1501 DOMAIN-CONTAINING PROTEIN"/>
    <property type="match status" value="1"/>
</dbReference>
<dbReference type="PANTHER" id="PTHR43737">
    <property type="entry name" value="BLL7424 PROTEIN"/>
    <property type="match status" value="1"/>
</dbReference>
<evidence type="ECO:0000313" key="2">
    <source>
        <dbReference type="Proteomes" id="UP000290253"/>
    </source>
</evidence>
<dbReference type="OrthoDB" id="9779968at2"/>
<sequence length="442" mass="45744">MIDRRKLLQLGLKGGVATATMPLWMRLAGASAYAQSSSSYKAIVCITLFGGNDGNNMIVPLTSATYQQYATLRQGLALSQSALLPVQDLTTGAAYGFHPSLKNVSSLFTQGYASVIANCGPMDQPLTKTLLQENSSLLPQIFGSHPVSIAQWESATTGSAPSTGWGGRIADQISSLSGVLPPVLSVSGVGTFTVGASTQPVTMMQSAIGGAALPSGLLDPTNDIAVIDESSANEIIQHAAALRVSTMQMQNVLTESQTAGSTLKTTFPTSALGQNLQTIAEVINGRSVVGASRQLFYCSTGGYDTHGSQLATHASLLSDFDSSVGAFVAALQEIGMLQNVLILTLSDFGRTMQSNSNAGSDHAWGNHQLVLGGGLTGKRLIGSLPDFDLGGSQDYTGQGVWIPGIATQQIAGAAASWLGLGSSQIANIFPNLSAFSSSTFTL</sequence>
<dbReference type="AlphaFoldDB" id="A0A4V1NVC8"/>
<protein>
    <submittedName>
        <fullName evidence="1">DUF1501 domain-containing protein</fullName>
    </submittedName>
</protein>
<name>A0A4V1NVC8_9BACT</name>
<dbReference type="Proteomes" id="UP000290253">
    <property type="component" value="Unassembled WGS sequence"/>
</dbReference>
<comment type="caution">
    <text evidence="1">The sequence shown here is derived from an EMBL/GenBank/DDBJ whole genome shotgun (WGS) entry which is preliminary data.</text>
</comment>
<dbReference type="RefSeq" id="WP_129208518.1">
    <property type="nucleotide sequence ID" value="NZ_BMGU01000004.1"/>
</dbReference>
<dbReference type="SUPFAM" id="SSF53649">
    <property type="entry name" value="Alkaline phosphatase-like"/>
    <property type="match status" value="1"/>
</dbReference>
<dbReference type="InterPro" id="IPR006311">
    <property type="entry name" value="TAT_signal"/>
</dbReference>
<dbReference type="PROSITE" id="PS51318">
    <property type="entry name" value="TAT"/>
    <property type="match status" value="1"/>
</dbReference>
<dbReference type="InterPro" id="IPR010869">
    <property type="entry name" value="DUF1501"/>
</dbReference>
<evidence type="ECO:0000313" key="1">
    <source>
        <dbReference type="EMBL" id="RXS95320.1"/>
    </source>
</evidence>
<dbReference type="InterPro" id="IPR017850">
    <property type="entry name" value="Alkaline_phosphatase_core_sf"/>
</dbReference>